<feature type="region of interest" description="Disordered" evidence="6">
    <location>
        <begin position="185"/>
        <end position="214"/>
    </location>
</feature>
<keyword evidence="5" id="KW-0508">mRNA splicing</keyword>
<keyword evidence="2" id="KW-0507">mRNA processing</keyword>
<keyword evidence="4" id="KW-0694">RNA-binding</keyword>
<gene>
    <name evidence="8" type="ORF">PoB_003510600</name>
</gene>
<dbReference type="FunFam" id="3.30.70.330:FF:000105">
    <property type="entry name" value="HIV Tat-specific factor 1 homolog"/>
    <property type="match status" value="1"/>
</dbReference>
<evidence type="ECO:0000256" key="4">
    <source>
        <dbReference type="ARBA" id="ARBA00022884"/>
    </source>
</evidence>
<comment type="caution">
    <text evidence="8">The sequence shown here is derived from an EMBL/GenBank/DDBJ whole genome shotgun (WGS) entry which is preliminary data.</text>
</comment>
<protein>
    <submittedName>
        <fullName evidence="8">Hiv tat-specific factor 1</fullName>
    </submittedName>
</protein>
<feature type="domain" description="RRM" evidence="7">
    <location>
        <begin position="101"/>
        <end position="149"/>
    </location>
</feature>
<evidence type="ECO:0000313" key="8">
    <source>
        <dbReference type="EMBL" id="GFO08601.1"/>
    </source>
</evidence>
<dbReference type="InterPro" id="IPR034393">
    <property type="entry name" value="TatSF1-like"/>
</dbReference>
<evidence type="ECO:0000256" key="3">
    <source>
        <dbReference type="ARBA" id="ARBA00022737"/>
    </source>
</evidence>
<evidence type="ECO:0000256" key="2">
    <source>
        <dbReference type="ARBA" id="ARBA00022664"/>
    </source>
</evidence>
<keyword evidence="3" id="KW-0677">Repeat</keyword>
<dbReference type="InterPro" id="IPR012677">
    <property type="entry name" value="Nucleotide-bd_a/b_plait_sf"/>
</dbReference>
<dbReference type="SUPFAM" id="SSF54928">
    <property type="entry name" value="RNA-binding domain, RBD"/>
    <property type="match status" value="1"/>
</dbReference>
<evidence type="ECO:0000259" key="7">
    <source>
        <dbReference type="Pfam" id="PF00076"/>
    </source>
</evidence>
<reference evidence="8 9" key="1">
    <citation type="journal article" date="2021" name="Elife">
        <title>Chloroplast acquisition without the gene transfer in kleptoplastic sea slugs, Plakobranchus ocellatus.</title>
        <authorList>
            <person name="Maeda T."/>
            <person name="Takahashi S."/>
            <person name="Yoshida T."/>
            <person name="Shimamura S."/>
            <person name="Takaki Y."/>
            <person name="Nagai Y."/>
            <person name="Toyoda A."/>
            <person name="Suzuki Y."/>
            <person name="Arimoto A."/>
            <person name="Ishii H."/>
            <person name="Satoh N."/>
            <person name="Nishiyama T."/>
            <person name="Hasebe M."/>
            <person name="Maruyama T."/>
            <person name="Minagawa J."/>
            <person name="Obokata J."/>
            <person name="Shigenobu S."/>
        </authorList>
    </citation>
    <scope>NUCLEOTIDE SEQUENCE [LARGE SCALE GENOMIC DNA]</scope>
</reference>
<evidence type="ECO:0000256" key="6">
    <source>
        <dbReference type="SAM" id="MobiDB-lite"/>
    </source>
</evidence>
<dbReference type="InterPro" id="IPR035979">
    <property type="entry name" value="RBD_domain_sf"/>
</dbReference>
<dbReference type="Pfam" id="PF00076">
    <property type="entry name" value="RRM_1"/>
    <property type="match status" value="1"/>
</dbReference>
<dbReference type="PANTHER" id="PTHR15608">
    <property type="entry name" value="SPLICING FACTOR U2AF-ASSOCIATED PROTEIN 2"/>
    <property type="match status" value="1"/>
</dbReference>
<keyword evidence="9" id="KW-1185">Reference proteome</keyword>
<dbReference type="GO" id="GO:0000398">
    <property type="term" value="P:mRNA splicing, via spliceosome"/>
    <property type="evidence" value="ECO:0007669"/>
    <property type="project" value="UniProtKB-ARBA"/>
</dbReference>
<dbReference type="AlphaFoldDB" id="A0AAV4AJY5"/>
<dbReference type="GO" id="GO:0005684">
    <property type="term" value="C:U2-type spliceosomal complex"/>
    <property type="evidence" value="ECO:0007669"/>
    <property type="project" value="TreeGrafter"/>
</dbReference>
<sequence>MPSTSGLWCRALPGSKGYNCPIFLAVRVSYGPRIFSLMCLLRQFLGAGGSGQDDGQHLIGQCDLCMMYKRKSNGLSENGRKNNKERMNDNPALINELRTDVRSECVKFGEVTKVTLYDHNPEGVITVTFKEPEEADQCIAALHGRWFAKLKVQAETWDGKTKFDVTETDEERARRLKEWEAYLEGGEVKDKSGTGSQGVKGEGSASSGDSEGTR</sequence>
<feature type="compositionally biased region" description="Low complexity" evidence="6">
    <location>
        <begin position="202"/>
        <end position="214"/>
    </location>
</feature>
<dbReference type="PANTHER" id="PTHR15608:SF0">
    <property type="entry name" value="HIV TAT-SPECIFIC FACTOR 1"/>
    <property type="match status" value="1"/>
</dbReference>
<evidence type="ECO:0000256" key="5">
    <source>
        <dbReference type="ARBA" id="ARBA00023187"/>
    </source>
</evidence>
<organism evidence="8 9">
    <name type="scientific">Plakobranchus ocellatus</name>
    <dbReference type="NCBI Taxonomy" id="259542"/>
    <lineage>
        <taxon>Eukaryota</taxon>
        <taxon>Metazoa</taxon>
        <taxon>Spiralia</taxon>
        <taxon>Lophotrochozoa</taxon>
        <taxon>Mollusca</taxon>
        <taxon>Gastropoda</taxon>
        <taxon>Heterobranchia</taxon>
        <taxon>Euthyneura</taxon>
        <taxon>Panpulmonata</taxon>
        <taxon>Sacoglossa</taxon>
        <taxon>Placobranchoidea</taxon>
        <taxon>Plakobranchidae</taxon>
        <taxon>Plakobranchus</taxon>
    </lineage>
</organism>
<name>A0AAV4AJY5_9GAST</name>
<dbReference type="Proteomes" id="UP000735302">
    <property type="component" value="Unassembled WGS sequence"/>
</dbReference>
<dbReference type="EMBL" id="BLXT01003971">
    <property type="protein sequence ID" value="GFO08601.1"/>
    <property type="molecule type" value="Genomic_DNA"/>
</dbReference>
<comment type="similarity">
    <text evidence="1">Belongs to the HTATSF1 family.</text>
</comment>
<proteinExistence type="inferred from homology"/>
<accession>A0AAV4AJY5</accession>
<dbReference type="InterPro" id="IPR000504">
    <property type="entry name" value="RRM_dom"/>
</dbReference>
<dbReference type="GO" id="GO:0003723">
    <property type="term" value="F:RNA binding"/>
    <property type="evidence" value="ECO:0007669"/>
    <property type="project" value="UniProtKB-KW"/>
</dbReference>
<evidence type="ECO:0000313" key="9">
    <source>
        <dbReference type="Proteomes" id="UP000735302"/>
    </source>
</evidence>
<evidence type="ECO:0000256" key="1">
    <source>
        <dbReference type="ARBA" id="ARBA00007747"/>
    </source>
</evidence>
<dbReference type="GO" id="GO:0005686">
    <property type="term" value="C:U2 snRNP"/>
    <property type="evidence" value="ECO:0007669"/>
    <property type="project" value="TreeGrafter"/>
</dbReference>
<dbReference type="Gene3D" id="3.30.70.330">
    <property type="match status" value="1"/>
</dbReference>
<dbReference type="CDD" id="cd12282">
    <property type="entry name" value="RRM2_TatSF1_like"/>
    <property type="match status" value="1"/>
</dbReference>